<reference evidence="1" key="1">
    <citation type="submission" date="2023-07" db="EMBL/GenBank/DDBJ databases">
        <authorList>
            <consortium name="AG Swart"/>
            <person name="Singh M."/>
            <person name="Singh A."/>
            <person name="Seah K."/>
            <person name="Emmerich C."/>
        </authorList>
    </citation>
    <scope>NUCLEOTIDE SEQUENCE</scope>
    <source>
        <strain evidence="1">DP1</strain>
    </source>
</reference>
<gene>
    <name evidence="1" type="ORF">ECRASSUSDP1_LOCUS14538</name>
</gene>
<organism evidence="1 2">
    <name type="scientific">Euplotes crassus</name>
    <dbReference type="NCBI Taxonomy" id="5936"/>
    <lineage>
        <taxon>Eukaryota</taxon>
        <taxon>Sar</taxon>
        <taxon>Alveolata</taxon>
        <taxon>Ciliophora</taxon>
        <taxon>Intramacronucleata</taxon>
        <taxon>Spirotrichea</taxon>
        <taxon>Hypotrichia</taxon>
        <taxon>Euplotida</taxon>
        <taxon>Euplotidae</taxon>
        <taxon>Moneuplotes</taxon>
    </lineage>
</organism>
<name>A0AAD1XI99_EUPCR</name>
<protein>
    <submittedName>
        <fullName evidence="1">Uncharacterized protein</fullName>
    </submittedName>
</protein>
<comment type="caution">
    <text evidence="1">The sequence shown here is derived from an EMBL/GenBank/DDBJ whole genome shotgun (WGS) entry which is preliminary data.</text>
</comment>
<dbReference type="AlphaFoldDB" id="A0AAD1XI99"/>
<sequence length="298" mass="34371">MENSLKKSSRSHKRSFEIGLLNEERAMHYRIQELIKDNHTPRIFKRVSRNAKHLKPIPQPQGEVLPSLFCSDTKLVMNKQGCFRKWAGTCVAQDWMPALEIMIGLKNTGHPENKFDKLINAFPKRMKCLHIDFRLKAGFDAFNIFKSSLIRLLSRVTGVISLNYFKIRGKQLSRILLESKNVDKISFCRCSIEEKGFIIREPVQYKIRELCFTNCISSQVDCQRDENQIKFILDRIANSLLGRSLQKLHVTGDSISSSCMTNIKKNEGFKDINLIVTGNISQFKNHQLLPIVTHKNGY</sequence>
<evidence type="ECO:0000313" key="1">
    <source>
        <dbReference type="EMBL" id="CAI2373198.1"/>
    </source>
</evidence>
<accession>A0AAD1XI99</accession>
<evidence type="ECO:0000313" key="2">
    <source>
        <dbReference type="Proteomes" id="UP001295684"/>
    </source>
</evidence>
<dbReference type="EMBL" id="CAMPGE010014529">
    <property type="protein sequence ID" value="CAI2373198.1"/>
    <property type="molecule type" value="Genomic_DNA"/>
</dbReference>
<dbReference type="Proteomes" id="UP001295684">
    <property type="component" value="Unassembled WGS sequence"/>
</dbReference>
<proteinExistence type="predicted"/>
<keyword evidence="2" id="KW-1185">Reference proteome</keyword>